<proteinExistence type="predicted"/>
<dbReference type="EMBL" id="AZBU02000005">
    <property type="protein sequence ID" value="TKR75845.1"/>
    <property type="molecule type" value="Genomic_DNA"/>
</dbReference>
<protein>
    <submittedName>
        <fullName evidence="1">Uncharacterized protein</fullName>
    </submittedName>
</protein>
<dbReference type="AlphaFoldDB" id="A0A4V6A1L5"/>
<reference evidence="1 2" key="2">
    <citation type="journal article" date="2019" name="G3 (Bethesda)">
        <title>Hybrid Assembly of the Genome of the Entomopathogenic Nematode Steinernema carpocapsae Identifies the X-Chromosome.</title>
        <authorList>
            <person name="Serra L."/>
            <person name="Macchietto M."/>
            <person name="Macias-Munoz A."/>
            <person name="McGill C.J."/>
            <person name="Rodriguez I.M."/>
            <person name="Rodriguez B."/>
            <person name="Murad R."/>
            <person name="Mortazavi A."/>
        </authorList>
    </citation>
    <scope>NUCLEOTIDE SEQUENCE [LARGE SCALE GENOMIC DNA]</scope>
    <source>
        <strain evidence="1 2">ALL</strain>
    </source>
</reference>
<reference evidence="1 2" key="1">
    <citation type="journal article" date="2015" name="Genome Biol.">
        <title>Comparative genomics of Steinernema reveals deeply conserved gene regulatory networks.</title>
        <authorList>
            <person name="Dillman A.R."/>
            <person name="Macchietto M."/>
            <person name="Porter C.F."/>
            <person name="Rogers A."/>
            <person name="Williams B."/>
            <person name="Antoshechkin I."/>
            <person name="Lee M.M."/>
            <person name="Goodwin Z."/>
            <person name="Lu X."/>
            <person name="Lewis E.E."/>
            <person name="Goodrich-Blair H."/>
            <person name="Stock S.P."/>
            <person name="Adams B.J."/>
            <person name="Sternberg P.W."/>
            <person name="Mortazavi A."/>
        </authorList>
    </citation>
    <scope>NUCLEOTIDE SEQUENCE [LARGE SCALE GENOMIC DNA]</scope>
    <source>
        <strain evidence="1 2">ALL</strain>
    </source>
</reference>
<gene>
    <name evidence="1" type="ORF">L596_017081</name>
</gene>
<accession>A0A4V6A1L5</accession>
<evidence type="ECO:0000313" key="2">
    <source>
        <dbReference type="Proteomes" id="UP000298663"/>
    </source>
</evidence>
<name>A0A4V6A1L5_STECR</name>
<organism evidence="1 2">
    <name type="scientific">Steinernema carpocapsae</name>
    <name type="common">Entomopathogenic nematode</name>
    <dbReference type="NCBI Taxonomy" id="34508"/>
    <lineage>
        <taxon>Eukaryota</taxon>
        <taxon>Metazoa</taxon>
        <taxon>Ecdysozoa</taxon>
        <taxon>Nematoda</taxon>
        <taxon>Chromadorea</taxon>
        <taxon>Rhabditida</taxon>
        <taxon>Tylenchina</taxon>
        <taxon>Panagrolaimomorpha</taxon>
        <taxon>Strongyloidoidea</taxon>
        <taxon>Steinernematidae</taxon>
        <taxon>Steinernema</taxon>
    </lineage>
</organism>
<keyword evidence="2" id="KW-1185">Reference proteome</keyword>
<comment type="caution">
    <text evidence="1">The sequence shown here is derived from an EMBL/GenBank/DDBJ whole genome shotgun (WGS) entry which is preliminary data.</text>
</comment>
<evidence type="ECO:0000313" key="1">
    <source>
        <dbReference type="EMBL" id="TKR75845.1"/>
    </source>
</evidence>
<dbReference type="Proteomes" id="UP000298663">
    <property type="component" value="Unassembled WGS sequence"/>
</dbReference>
<sequence length="84" mass="9412">MASRRPHPEDLNPQPDKKLVAIPVNVAAVTGDMPEIVYYSEEPMRLKDIHIDDTVKKLKKKCLNNSILLQALSKVTTTKCSDLP</sequence>